<evidence type="ECO:0000256" key="14">
    <source>
        <dbReference type="PROSITE-ProRule" id="PRU00076"/>
    </source>
</evidence>
<dbReference type="PRINTS" id="PR00907">
    <property type="entry name" value="THRMBOMODULN"/>
</dbReference>
<dbReference type="PROSITE" id="PS50923">
    <property type="entry name" value="SUSHI"/>
    <property type="match status" value="2"/>
</dbReference>
<dbReference type="GO" id="GO:0016020">
    <property type="term" value="C:membrane"/>
    <property type="evidence" value="ECO:0007669"/>
    <property type="project" value="UniProtKB-SubCell"/>
</dbReference>
<feature type="domain" description="EGF-like" evidence="16">
    <location>
        <begin position="511"/>
        <end position="553"/>
    </location>
</feature>
<dbReference type="FunFam" id="2.10.25.10:FF:000014">
    <property type="entry name" value="Latent-transforming growth factor beta-binding protein 3"/>
    <property type="match status" value="2"/>
</dbReference>
<keyword evidence="5" id="KW-0254">Endocytosis</keyword>
<sequence>RYDYRVPNPARRGEFYAEVLYKCNNGYTFDPSRPDTMFCSERRWIGKRPICVPQSDVVPHDPTRPPCSESQQITLGCEHICYLHSSLTPTCECHDGFLLTEDEKCEDIDECVDDPEICDHICINKPGTYMCDCKPGYTSQGSACMDINECLLNNGHGPCQDECHNLEGSYSCGCGGLPGTQLSRKDNHTCKSEEGCQDNNGGCSHKCIDSYNQIFCLCPEGYELDEDWKTCMDIDECETGALECISKCVNLPGSAVCECEPGYGGDDCEDINECLTQDLVCDHECINTPGSAHCICEKGFDLLGETECMDVDECEEDNGGCDQVCMNKKGSFECGCNPGYHLKADNASCFDVNECELGIGNCGIFGDCFNTPGSFYCDCHSGFELFEGTCVDTDECTKDSKLCGDSGLCQNLEGSYDCKCTSGYKFNNITCVDIDECIHNPCGHGDCINESPGYTCSCHSGYVDVDGVCRDYDECLHSNPCGPGGKCTNKPGGFDCECAQGYEFKHGFCHDINECSTDPCGQHGDCINTEGSYDCSCHKGFRMGNKKNSSLCLDIDECLESPCFHSECKNTLGGFECICKTGFALSKILPNTVCVNILGSHYCRCYEGYTKDQMGNCLLRDECRASKRPNGGCQQLCVNVPGGLKCDCNPGFMVDPTDPRLCIDKNECLLDNGGCEHACINKLGGYVCSCHLGFKPDERNPERCVKAEACSVNNGGCSHTCKSTESGLHHRCTCPPGYKLKADARTCKPTSGICASAARPSHGYFRCNKKKVGGYFVKGTKCKLKCRKGFQPTGRMVQKCISNGTWIGNMKDHSCEIMDCPPLPPLHNGVIQPESCTRDSSPRGSKCLFSCNNGYELSGVNKTRCTRLSQWKRIRATPPKCNPTFNRPHIYCPRDMVKPLPNDSESAYVMIPKPKTNVDWF</sequence>
<evidence type="ECO:0000256" key="11">
    <source>
        <dbReference type="ARBA" id="ARBA00023157"/>
    </source>
</evidence>
<feature type="domain" description="EGF-like" evidence="16">
    <location>
        <begin position="233"/>
        <end position="269"/>
    </location>
</feature>
<dbReference type="Pfam" id="PF07645">
    <property type="entry name" value="EGF_CA"/>
    <property type="match status" value="11"/>
</dbReference>
<evidence type="ECO:0000256" key="5">
    <source>
        <dbReference type="ARBA" id="ARBA00022583"/>
    </source>
</evidence>
<proteinExistence type="predicted"/>
<dbReference type="Gene3D" id="2.10.70.10">
    <property type="entry name" value="Complement Module, domain 1"/>
    <property type="match status" value="2"/>
</dbReference>
<feature type="disulfide bond" evidence="14">
    <location>
        <begin position="558"/>
        <end position="568"/>
    </location>
</feature>
<dbReference type="Pfam" id="PF00084">
    <property type="entry name" value="Sushi"/>
    <property type="match status" value="2"/>
</dbReference>
<dbReference type="Proteomes" id="UP000595437">
    <property type="component" value="Chromosome 1"/>
</dbReference>
<keyword evidence="9" id="KW-1133">Transmembrane helix</keyword>
<dbReference type="OrthoDB" id="10045365at2759"/>
<dbReference type="CDD" id="cd00054">
    <property type="entry name" value="EGF_CA"/>
    <property type="match status" value="3"/>
</dbReference>
<dbReference type="SUPFAM" id="SSF57535">
    <property type="entry name" value="Complement control module/SCR domain"/>
    <property type="match status" value="3"/>
</dbReference>
<dbReference type="SMART" id="SM00032">
    <property type="entry name" value="CCP"/>
    <property type="match status" value="3"/>
</dbReference>
<dbReference type="GO" id="GO:0006897">
    <property type="term" value="P:endocytosis"/>
    <property type="evidence" value="ECO:0007669"/>
    <property type="project" value="UniProtKB-KW"/>
</dbReference>
<dbReference type="InterPro" id="IPR000152">
    <property type="entry name" value="EGF-type_Asp/Asn_hydroxyl_site"/>
</dbReference>
<evidence type="ECO:0000256" key="1">
    <source>
        <dbReference type="ARBA" id="ARBA00004479"/>
    </source>
</evidence>
<protein>
    <recommendedName>
        <fullName evidence="20">Fibrillin-2</fullName>
    </recommendedName>
</protein>
<dbReference type="PROSITE" id="PS01186">
    <property type="entry name" value="EGF_2"/>
    <property type="match status" value="8"/>
</dbReference>
<evidence type="ECO:0008006" key="20">
    <source>
        <dbReference type="Google" id="ProtNLM"/>
    </source>
</evidence>
<dbReference type="FunFam" id="2.10.25.10:FF:000406">
    <property type="entry name" value="CD248 molecule"/>
    <property type="match status" value="1"/>
</dbReference>
<evidence type="ECO:0000256" key="8">
    <source>
        <dbReference type="ARBA" id="ARBA00022737"/>
    </source>
</evidence>
<comment type="caution">
    <text evidence="14">Lacks conserved residue(s) required for the propagation of feature annotation.</text>
</comment>
<keyword evidence="8" id="KW-0677">Repeat</keyword>
<dbReference type="SMART" id="SM00179">
    <property type="entry name" value="EGF_CA"/>
    <property type="match status" value="15"/>
</dbReference>
<feature type="non-terminal residue" evidence="18">
    <location>
        <position position="1"/>
    </location>
</feature>
<dbReference type="InterPro" id="IPR009030">
    <property type="entry name" value="Growth_fac_rcpt_cys_sf"/>
</dbReference>
<dbReference type="FunFam" id="2.10.25.10:FF:000240">
    <property type="entry name" value="Vitamin K-dependent protein S"/>
    <property type="match status" value="1"/>
</dbReference>
<dbReference type="InterPro" id="IPR049883">
    <property type="entry name" value="NOTCH1_EGF-like"/>
</dbReference>
<dbReference type="InterPro" id="IPR035976">
    <property type="entry name" value="Sushi/SCR/CCP_sf"/>
</dbReference>
<dbReference type="InterPro" id="IPR050751">
    <property type="entry name" value="ECM_structural_protein"/>
</dbReference>
<keyword evidence="7" id="KW-0732">Signal</keyword>
<keyword evidence="19" id="KW-1185">Reference proteome</keyword>
<name>A0A7T8QV52_CALRO</name>
<dbReference type="PROSITE" id="PS01187">
    <property type="entry name" value="EGF_CA"/>
    <property type="match status" value="5"/>
</dbReference>
<keyword evidence="4 14" id="KW-0245">EGF-like domain</keyword>
<dbReference type="InterPro" id="IPR000436">
    <property type="entry name" value="Sushi_SCR_CCP_dom"/>
</dbReference>
<keyword evidence="6" id="KW-0812">Transmembrane</keyword>
<dbReference type="AlphaFoldDB" id="A0A7T8QV52"/>
<dbReference type="InterPro" id="IPR000742">
    <property type="entry name" value="EGF"/>
</dbReference>
<dbReference type="SUPFAM" id="SSF57184">
    <property type="entry name" value="Growth factor receptor domain"/>
    <property type="match status" value="4"/>
</dbReference>
<dbReference type="GO" id="GO:0005576">
    <property type="term" value="C:extracellular region"/>
    <property type="evidence" value="ECO:0007669"/>
    <property type="project" value="UniProtKB-SubCell"/>
</dbReference>
<keyword evidence="10" id="KW-0472">Membrane</keyword>
<evidence type="ECO:0000256" key="10">
    <source>
        <dbReference type="ARBA" id="ARBA00023136"/>
    </source>
</evidence>
<organism evidence="18 19">
    <name type="scientific">Caligus rogercresseyi</name>
    <name type="common">Sea louse</name>
    <dbReference type="NCBI Taxonomy" id="217165"/>
    <lineage>
        <taxon>Eukaryota</taxon>
        <taxon>Metazoa</taxon>
        <taxon>Ecdysozoa</taxon>
        <taxon>Arthropoda</taxon>
        <taxon>Crustacea</taxon>
        <taxon>Multicrustacea</taxon>
        <taxon>Hexanauplia</taxon>
        <taxon>Copepoda</taxon>
        <taxon>Siphonostomatoida</taxon>
        <taxon>Caligidae</taxon>
        <taxon>Caligus</taxon>
    </lineage>
</organism>
<dbReference type="Gene3D" id="2.10.25.10">
    <property type="entry name" value="Laminin"/>
    <property type="match status" value="17"/>
</dbReference>
<feature type="domain" description="EGF-like" evidence="16">
    <location>
        <begin position="392"/>
        <end position="432"/>
    </location>
</feature>
<dbReference type="PANTHER" id="PTHR24034">
    <property type="entry name" value="EGF-LIKE DOMAIN-CONTAINING PROTEIN"/>
    <property type="match status" value="1"/>
</dbReference>
<evidence type="ECO:0000259" key="17">
    <source>
        <dbReference type="PROSITE" id="PS50923"/>
    </source>
</evidence>
<comment type="subcellular location">
    <subcellularLocation>
        <location evidence="1">Membrane</location>
        <topology evidence="1">Single-pass type I membrane protein</topology>
    </subcellularLocation>
    <subcellularLocation>
        <location evidence="2">Secreted</location>
    </subcellularLocation>
</comment>
<dbReference type="EMBL" id="CP045890">
    <property type="protein sequence ID" value="QQP56212.1"/>
    <property type="molecule type" value="Genomic_DNA"/>
</dbReference>
<evidence type="ECO:0000256" key="9">
    <source>
        <dbReference type="ARBA" id="ARBA00022989"/>
    </source>
</evidence>
<keyword evidence="11 14" id="KW-1015">Disulfide bond</keyword>
<dbReference type="PANTHER" id="PTHR24034:SF89">
    <property type="entry name" value="COMPLEMENT COMPONENT C1Q RECEPTOR"/>
    <property type="match status" value="1"/>
</dbReference>
<evidence type="ECO:0000256" key="2">
    <source>
        <dbReference type="ARBA" id="ARBA00004613"/>
    </source>
</evidence>
<evidence type="ECO:0000256" key="4">
    <source>
        <dbReference type="ARBA" id="ARBA00022536"/>
    </source>
</evidence>
<dbReference type="FunFam" id="2.10.25.10:FF:000037">
    <property type="entry name" value="Signal peptide, CUB domain and EGF-like domain-containing 2"/>
    <property type="match status" value="2"/>
</dbReference>
<evidence type="ECO:0000256" key="15">
    <source>
        <dbReference type="PROSITE-ProRule" id="PRU00302"/>
    </source>
</evidence>
<feature type="domain" description="EGF-like" evidence="16">
    <location>
        <begin position="107"/>
        <end position="145"/>
    </location>
</feature>
<evidence type="ECO:0000256" key="13">
    <source>
        <dbReference type="ARBA" id="ARBA00023180"/>
    </source>
</evidence>
<evidence type="ECO:0000256" key="6">
    <source>
        <dbReference type="ARBA" id="ARBA00022692"/>
    </source>
</evidence>
<dbReference type="FunFam" id="2.10.25.10:FF:000009">
    <property type="entry name" value="Low-density lipoprotein receptor isoform 1"/>
    <property type="match status" value="1"/>
</dbReference>
<feature type="domain" description="Sushi" evidence="17">
    <location>
        <begin position="818"/>
        <end position="883"/>
    </location>
</feature>
<dbReference type="Pfam" id="PF12661">
    <property type="entry name" value="hEGF"/>
    <property type="match status" value="1"/>
</dbReference>
<feature type="domain" description="EGF-like" evidence="16">
    <location>
        <begin position="433"/>
        <end position="470"/>
    </location>
</feature>
<dbReference type="PROSITE" id="PS50026">
    <property type="entry name" value="EGF_3"/>
    <property type="match status" value="8"/>
</dbReference>
<dbReference type="InterPro" id="IPR018097">
    <property type="entry name" value="EGF_Ca-bd_CS"/>
</dbReference>
<evidence type="ECO:0000313" key="18">
    <source>
        <dbReference type="EMBL" id="QQP56212.1"/>
    </source>
</evidence>
<evidence type="ECO:0000256" key="7">
    <source>
        <dbReference type="ARBA" id="ARBA00022729"/>
    </source>
</evidence>
<dbReference type="PROSITE" id="PS00010">
    <property type="entry name" value="ASX_HYDROXYL"/>
    <property type="match status" value="7"/>
</dbReference>
<reference evidence="19" key="1">
    <citation type="submission" date="2021-01" db="EMBL/GenBank/DDBJ databases">
        <title>Caligus Genome Assembly.</title>
        <authorList>
            <person name="Gallardo-Escarate C."/>
        </authorList>
    </citation>
    <scope>NUCLEOTIDE SEQUENCE [LARGE SCALE GENOMIC DNA]</scope>
</reference>
<feature type="non-terminal residue" evidence="18">
    <location>
        <position position="921"/>
    </location>
</feature>
<feature type="disulfide bond" evidence="14">
    <location>
        <begin position="259"/>
        <end position="268"/>
    </location>
</feature>
<gene>
    <name evidence="18" type="ORF">FKW44_000801</name>
</gene>
<keyword evidence="13" id="KW-0325">Glycoprotein</keyword>
<evidence type="ECO:0000259" key="16">
    <source>
        <dbReference type="PROSITE" id="PS50026"/>
    </source>
</evidence>
<keyword evidence="15" id="KW-0768">Sushi</keyword>
<dbReference type="FunFam" id="2.10.25.10:FF:000038">
    <property type="entry name" value="Fibrillin 2"/>
    <property type="match status" value="2"/>
</dbReference>
<dbReference type="SUPFAM" id="SSF57196">
    <property type="entry name" value="EGF/Laminin"/>
    <property type="match status" value="3"/>
</dbReference>
<feature type="domain" description="Sushi" evidence="17">
    <location>
        <begin position="765"/>
        <end position="817"/>
    </location>
</feature>
<feature type="domain" description="EGF-like" evidence="16">
    <location>
        <begin position="471"/>
        <end position="510"/>
    </location>
</feature>
<evidence type="ECO:0000313" key="19">
    <source>
        <dbReference type="Proteomes" id="UP000595437"/>
    </source>
</evidence>
<dbReference type="SMART" id="SM00181">
    <property type="entry name" value="EGF"/>
    <property type="match status" value="16"/>
</dbReference>
<feature type="domain" description="EGF-like" evidence="16">
    <location>
        <begin position="554"/>
        <end position="589"/>
    </location>
</feature>
<dbReference type="Pfam" id="PF14670">
    <property type="entry name" value="FXa_inhibition"/>
    <property type="match status" value="3"/>
</dbReference>
<accession>A0A7T8QV52</accession>
<dbReference type="CDD" id="cd00033">
    <property type="entry name" value="CCP"/>
    <property type="match status" value="2"/>
</dbReference>
<dbReference type="GO" id="GO:0005509">
    <property type="term" value="F:calcium ion binding"/>
    <property type="evidence" value="ECO:0007669"/>
    <property type="project" value="InterPro"/>
</dbReference>
<keyword evidence="3" id="KW-0964">Secreted</keyword>
<dbReference type="PROSITE" id="PS00022">
    <property type="entry name" value="EGF_1"/>
    <property type="match status" value="1"/>
</dbReference>
<feature type="disulfide bond" evidence="14">
    <location>
        <begin position="437"/>
        <end position="447"/>
    </location>
</feature>
<evidence type="ECO:0000256" key="12">
    <source>
        <dbReference type="ARBA" id="ARBA00023170"/>
    </source>
</evidence>
<dbReference type="InterPro" id="IPR013032">
    <property type="entry name" value="EGF-like_CS"/>
</dbReference>
<feature type="domain" description="EGF-like" evidence="16">
    <location>
        <begin position="351"/>
        <end position="391"/>
    </location>
</feature>
<dbReference type="InterPro" id="IPR001881">
    <property type="entry name" value="EGF-like_Ca-bd_dom"/>
</dbReference>
<evidence type="ECO:0000256" key="3">
    <source>
        <dbReference type="ARBA" id="ARBA00022525"/>
    </source>
</evidence>
<keyword evidence="12" id="KW-0675">Receptor</keyword>